<dbReference type="EMBL" id="LGUA01000684">
    <property type="protein sequence ID" value="OAX80515.1"/>
    <property type="molecule type" value="Genomic_DNA"/>
</dbReference>
<sequence>MSFAPPSTPPPPRVPDGWKAQFDDRYKQCDPASASATAIAEAERGDVKKRPTSTTSTLQKLGLNNLYNPAWQEGSSGLGIRTGVGDNMIDEDAKLAAKLQTEEDERARDQFQGQQAYEGVSQPQSPQQQQPQETTKRSSGGFLGKLINKASSRSHHSSSSSGFASPYHQQPYQQQYQQQYQRPLSAPYGYGGYPPGAVAGGAGGAFGPQPQYMYGQPPRRRGMGGIGPGGAAVLGLGGGLLGGALLGNAISDHHDYQDGYQDGMEAGDYGGGDFGGGGDLGEGTFEGFRCLIFDS</sequence>
<evidence type="ECO:0000256" key="1">
    <source>
        <dbReference type="SAM" id="MobiDB-lite"/>
    </source>
</evidence>
<evidence type="ECO:0008006" key="4">
    <source>
        <dbReference type="Google" id="ProtNLM"/>
    </source>
</evidence>
<keyword evidence="3" id="KW-1185">Reference proteome</keyword>
<dbReference type="Proteomes" id="UP000091918">
    <property type="component" value="Unassembled WGS sequence"/>
</dbReference>
<evidence type="ECO:0000313" key="2">
    <source>
        <dbReference type="EMBL" id="OAX80515.1"/>
    </source>
</evidence>
<feature type="compositionally biased region" description="Low complexity" evidence="1">
    <location>
        <begin position="121"/>
        <end position="132"/>
    </location>
</feature>
<feature type="region of interest" description="Disordered" evidence="1">
    <location>
        <begin position="31"/>
        <end position="56"/>
    </location>
</feature>
<dbReference type="AlphaFoldDB" id="A0A1B7NUQ9"/>
<proteinExistence type="predicted"/>
<organism evidence="2 3">
    <name type="scientific">Emergomyces africanus</name>
    <dbReference type="NCBI Taxonomy" id="1955775"/>
    <lineage>
        <taxon>Eukaryota</taxon>
        <taxon>Fungi</taxon>
        <taxon>Dikarya</taxon>
        <taxon>Ascomycota</taxon>
        <taxon>Pezizomycotina</taxon>
        <taxon>Eurotiomycetes</taxon>
        <taxon>Eurotiomycetidae</taxon>
        <taxon>Onygenales</taxon>
        <taxon>Ajellomycetaceae</taxon>
        <taxon>Emergomyces</taxon>
    </lineage>
</organism>
<dbReference type="STRING" id="1658172.A0A1B7NUQ9"/>
<feature type="region of interest" description="Disordered" evidence="1">
    <location>
        <begin position="100"/>
        <end position="180"/>
    </location>
</feature>
<dbReference type="OrthoDB" id="2530521at2759"/>
<feature type="compositionally biased region" description="Low complexity" evidence="1">
    <location>
        <begin position="157"/>
        <end position="180"/>
    </location>
</feature>
<accession>A0A1B7NUQ9</accession>
<comment type="caution">
    <text evidence="2">The sequence shown here is derived from an EMBL/GenBank/DDBJ whole genome shotgun (WGS) entry which is preliminary data.</text>
</comment>
<reference evidence="2 3" key="1">
    <citation type="submission" date="2015-07" db="EMBL/GenBank/DDBJ databases">
        <title>Emmonsia species relationships and genome sequence.</title>
        <authorList>
            <person name="Cuomo C.A."/>
            <person name="Schwartz I.S."/>
            <person name="Kenyon C."/>
            <person name="de Hoog G.S."/>
            <person name="Govender N.P."/>
            <person name="Botha A."/>
            <person name="Moreno L."/>
            <person name="de Vries M."/>
            <person name="Munoz J.F."/>
            <person name="Stielow J.B."/>
        </authorList>
    </citation>
    <scope>NUCLEOTIDE SEQUENCE [LARGE SCALE GENOMIC DNA]</scope>
    <source>
        <strain evidence="2 3">CBS 136260</strain>
    </source>
</reference>
<protein>
    <recommendedName>
        <fullName evidence="4">WW domain-containing protein</fullName>
    </recommendedName>
</protein>
<evidence type="ECO:0000313" key="3">
    <source>
        <dbReference type="Proteomes" id="UP000091918"/>
    </source>
</evidence>
<name>A0A1B7NUQ9_9EURO</name>
<gene>
    <name evidence="2" type="ORF">ACJ72_05154</name>
</gene>